<feature type="region of interest" description="Disordered" evidence="24">
    <location>
        <begin position="634"/>
        <end position="653"/>
    </location>
</feature>
<protein>
    <recommendedName>
        <fullName evidence="5 22">Dolichyl-diphosphooligosaccharide--protein glycosyltransferase 48 kDa subunit</fullName>
        <shortName evidence="22">Oligosaccharyl transferase 48 kDa subunit</shortName>
    </recommendedName>
</protein>
<evidence type="ECO:0000256" key="1">
    <source>
        <dbReference type="ARBA" id="ARBA00004115"/>
    </source>
</evidence>
<feature type="compositionally biased region" description="Basic and acidic residues" evidence="24">
    <location>
        <begin position="521"/>
        <end position="530"/>
    </location>
</feature>
<sequence>MASEAVKVVVRCRPMNQRERELKCQPVVTVDCARGQCFIQNPGAADEPPKQFTFDGAYYTDHVTEQIYNEIAYPLVEGVTEGYNGTIFAYGQTGSGKSFTMQGLPDPPSQRGIIPRAFEHIFESVQCAENTKFLVRASYLEIYNEDVRDLLGADTKQKLELKEHPEKGVYVKGLSMHTVHSVAQCERIMETGWKNRAVGYTLMNKDSSRSHSIFTISIEIYAVDERGKDHLRAGKLNLVDLAGSERQSKTGATGERLKEATKINLSLSALGNVISALVDGRCKHIPYRDSKLTRLLQDSLGGNTKTLMVACLSPADNNYDETLSTLRYANRAKNIKNKPRINEDPKDALLREYQEEIKRLRAILAQQMSPTNLSALLASQAPLNSVQAEEKPLPPSGTPQDTEAEKQLIREEYEERLARLKADYEAEQESRARLEEDITAMRNSYDVRLSTLEENLRKETEAVLKAEVLYKAEVLSRAEFASRSEYSPAFQYETAKPTIFSMPDALPSGSVSKPEVSSRSVDLRTAEPSRSEISLGSEESSTFEEASMSETIPGPGEPSNVGFPTPEVASKSKDFSDECLSQEVARPWLQEEAYPQEEELQLAPLQMLPSLRDPFAEVEAKLARLSSSLAKTDELQAEVPKVPEQHPSPTDWLEPTDATAEAEVADGVLRTEVGLASGAAGELVLKAEPGVWPEAEAEAEVQTALAQPQPLLVPASVRRESGGVEVVVLTDDLPLVDQQQVLARLQLLEQQVVGGEQAKNKDLKEKHKRRKRYADERRKQLVAALQNADEDGGDWVLLNVYDSIQEEVRAKSKLLEKMQKKLRAAEVEIKDLQSEFELEKIDYLATIRRQERDSMLFQQLLEQVQPLIRRDCNYSNLEKIRRESSWDEDNGFWKIPEPIIIKTSLPVVPIGPQNKPARKSSAADSGEPNLRGESTINVPRWIRQERTRHFPSGEVGQAVGLAAGRGPTQEPGVHSREEDRYKLMLSRSDSENVASNYFRSKRASQILSTDPMKSLTHHNSPPGLSSPLNNSSTLSPPQAPEMPQPRPFRLESLEIPFTKAKRKKSKSNFGSAGFSGRKGKMEPGSAVRAWPPLRLLLLLLGSVSASGPRTLVLLDNLNLRETHSLFFRSLKDRSFELTFKTADDPSLSLIKYGEFLYDNLIIFSPSVEGATSQVTPRHPRMPEEQCEGPLGHCVWWLLSDFGGNINVETISAFIDGGGNVLVAASSDIGDPLRELGSECGIEFDEEKTAVIDHHNYDISDLGQHTLIVADTENLLKAPTIVGKSSLSPILFRGVGMVADPDNPLVLDILTGSSTSYSFFPDKPITQYPHAVGKNTLLIAGLQARNNARVIFSGSLDFFSDAFFNSAVQKATPGSQRYSQTGNYELAVALSRWVFKEEGVLRVGPVSHHRVGETAPPNAYTITDLVEYSIVIEQLSNGRWVPFDGDDIQLEFVRIDPFVRTFLKKKGGRYSVQFKLPDVYGVFQFKVDYNRLGYTHLYSSTQVSVRPLQHTQYERFIPSAYPYYASAFSMMAGLFIFSIVFLHMKEKEKSD</sequence>
<keyword evidence="13 23" id="KW-0175">Coiled coil</keyword>
<keyword evidence="15 21" id="KW-0505">Motor protein</keyword>
<evidence type="ECO:0000256" key="3">
    <source>
        <dbReference type="ARBA" id="ARBA00004922"/>
    </source>
</evidence>
<dbReference type="InterPro" id="IPR027417">
    <property type="entry name" value="P-loop_NTPase"/>
</dbReference>
<evidence type="ECO:0000256" key="12">
    <source>
        <dbReference type="ARBA" id="ARBA00022989"/>
    </source>
</evidence>
<dbReference type="GO" id="GO:0018279">
    <property type="term" value="P:protein N-linked glycosylation via asparagine"/>
    <property type="evidence" value="ECO:0007669"/>
    <property type="project" value="UniProtKB-UniRule"/>
</dbReference>
<dbReference type="Gene3D" id="3.40.850.10">
    <property type="entry name" value="Kinesin motor domain"/>
    <property type="match status" value="1"/>
</dbReference>
<keyword evidence="7 22" id="KW-0812">Transmembrane</keyword>
<dbReference type="UniPathway" id="UPA00378"/>
<keyword evidence="11 21" id="KW-0067">ATP-binding</keyword>
<keyword evidence="27" id="KW-1185">Reference proteome</keyword>
<dbReference type="EMBL" id="KB320563">
    <property type="protein sequence ID" value="ELW68527.1"/>
    <property type="molecule type" value="Genomic_DNA"/>
</dbReference>
<evidence type="ECO:0000256" key="9">
    <source>
        <dbReference type="ARBA" id="ARBA00022741"/>
    </source>
</evidence>
<feature type="transmembrane region" description="Helical" evidence="22">
    <location>
        <begin position="1520"/>
        <end position="1541"/>
    </location>
</feature>
<comment type="similarity">
    <text evidence="4 22">Belongs to the DDOST 48 kDa subunit family.</text>
</comment>
<evidence type="ECO:0000256" key="22">
    <source>
        <dbReference type="RuleBase" id="RU361142"/>
    </source>
</evidence>
<keyword evidence="14 22" id="KW-0472">Membrane</keyword>
<gene>
    <name evidence="26" type="ORF">TREES_T100008823</name>
</gene>
<comment type="subunit">
    <text evidence="18">Component of the oligosaccharyltransferase (OST) complex. OST exists in two different complex forms which contain common core subunits RPN1, RPN2, OST48, OST4, DAD1 and TMEM258, either STT3A or STT3B as catalytic subunits, and form-specific accessory subunits. STT3A complex assembly occurs through the formation of 3 subcomplexes. Subcomplex 1 contains RPN1 and TMEM258, subcomplex 2 contains the STT3A-specific subunits STT3A, DC2/OSTC, and KCP2 as well as the core subunit OST4, and subcomplex 3 contains RPN2, DAD1, and OST48. The STT3A complex can form stable complexes with the Sec61 complex or with both the Sec61 and TRAP complexes. Interacts with SMIM22.</text>
</comment>
<evidence type="ECO:0000256" key="17">
    <source>
        <dbReference type="ARBA" id="ARBA00045729"/>
    </source>
</evidence>
<proteinExistence type="inferred from homology"/>
<evidence type="ECO:0000256" key="14">
    <source>
        <dbReference type="ARBA" id="ARBA00023136"/>
    </source>
</evidence>
<accession>L9L563</accession>
<dbReference type="GO" id="GO:0008250">
    <property type="term" value="C:oligosaccharyltransferase complex"/>
    <property type="evidence" value="ECO:0007669"/>
    <property type="project" value="TreeGrafter"/>
</dbReference>
<evidence type="ECO:0000256" key="5">
    <source>
        <dbReference type="ARBA" id="ARBA00013350"/>
    </source>
</evidence>
<comment type="pathway">
    <text evidence="3 22">Protein modification; protein glycosylation.</text>
</comment>
<evidence type="ECO:0000313" key="26">
    <source>
        <dbReference type="EMBL" id="ELW68527.1"/>
    </source>
</evidence>
<dbReference type="PANTHER" id="PTHR10830:SF0">
    <property type="entry name" value="DOLICHYL-DIPHOSPHOOLIGOSACCHARIDE--PROTEIN GLYCOSYLTRANSFERASE 48 KDA SUBUNIT"/>
    <property type="match status" value="1"/>
</dbReference>
<dbReference type="SUPFAM" id="SSF52540">
    <property type="entry name" value="P-loop containing nucleoside triphosphate hydrolases"/>
    <property type="match status" value="1"/>
</dbReference>
<feature type="region of interest" description="Disordered" evidence="24">
    <location>
        <begin position="911"/>
        <end position="935"/>
    </location>
</feature>
<dbReference type="PANTHER" id="PTHR10830">
    <property type="entry name" value="DOLICHYL-DIPHOSPHOOLIGOSACCHARIDE--PROTEIN GLYCOSYLTRANSFERASE 48 KDA SUBUNIT"/>
    <property type="match status" value="1"/>
</dbReference>
<evidence type="ECO:0000256" key="24">
    <source>
        <dbReference type="SAM" id="MobiDB-lite"/>
    </source>
</evidence>
<feature type="compositionally biased region" description="Polar residues" evidence="24">
    <location>
        <begin position="509"/>
        <end position="520"/>
    </location>
</feature>
<feature type="domain" description="Kinesin motor" evidence="25">
    <location>
        <begin position="5"/>
        <end position="335"/>
    </location>
</feature>
<dbReference type="InterPro" id="IPR001752">
    <property type="entry name" value="Kinesin_motor_dom"/>
</dbReference>
<evidence type="ECO:0000256" key="4">
    <source>
        <dbReference type="ARBA" id="ARBA00008743"/>
    </source>
</evidence>
<evidence type="ECO:0000256" key="15">
    <source>
        <dbReference type="ARBA" id="ARBA00023175"/>
    </source>
</evidence>
<feature type="coiled-coil region" evidence="23">
    <location>
        <begin position="403"/>
        <end position="469"/>
    </location>
</feature>
<evidence type="ECO:0000256" key="11">
    <source>
        <dbReference type="ARBA" id="ARBA00022840"/>
    </source>
</evidence>
<dbReference type="PROSITE" id="PS00411">
    <property type="entry name" value="KINESIN_MOTOR_1"/>
    <property type="match status" value="1"/>
</dbReference>
<feature type="compositionally biased region" description="Polar residues" evidence="24">
    <location>
        <begin position="531"/>
        <end position="550"/>
    </location>
</feature>
<dbReference type="FunCoup" id="L9L563">
    <property type="interactions" value="127"/>
</dbReference>
<keyword evidence="10 22" id="KW-0256">Endoplasmic reticulum</keyword>
<organism evidence="26 27">
    <name type="scientific">Tupaia chinensis</name>
    <name type="common">Chinese tree shrew</name>
    <name type="synonym">Tupaia belangeri chinensis</name>
    <dbReference type="NCBI Taxonomy" id="246437"/>
    <lineage>
        <taxon>Eukaryota</taxon>
        <taxon>Metazoa</taxon>
        <taxon>Chordata</taxon>
        <taxon>Craniata</taxon>
        <taxon>Vertebrata</taxon>
        <taxon>Euteleostomi</taxon>
        <taxon>Mammalia</taxon>
        <taxon>Eutheria</taxon>
        <taxon>Euarchontoglires</taxon>
        <taxon>Scandentia</taxon>
        <taxon>Tupaiidae</taxon>
        <taxon>Tupaia</taxon>
    </lineage>
</organism>
<dbReference type="Pfam" id="PF00225">
    <property type="entry name" value="Kinesin"/>
    <property type="match status" value="1"/>
</dbReference>
<name>L9L563_TUPCH</name>
<evidence type="ECO:0000256" key="6">
    <source>
        <dbReference type="ARBA" id="ARBA00022490"/>
    </source>
</evidence>
<dbReference type="eggNOG" id="KOG0239">
    <property type="taxonomic scope" value="Eukaryota"/>
</dbReference>
<dbReference type="GO" id="GO:0005874">
    <property type="term" value="C:microtubule"/>
    <property type="evidence" value="ECO:0007669"/>
    <property type="project" value="UniProtKB-KW"/>
</dbReference>
<dbReference type="FunFam" id="3.40.850.10:FF:000029">
    <property type="entry name" value="Kinesin-like protein KIF17"/>
    <property type="match status" value="1"/>
</dbReference>
<dbReference type="InterPro" id="IPR055457">
    <property type="entry name" value="OST48_N"/>
</dbReference>
<dbReference type="GO" id="GO:0005524">
    <property type="term" value="F:ATP binding"/>
    <property type="evidence" value="ECO:0007669"/>
    <property type="project" value="UniProtKB-UniRule"/>
</dbReference>
<comment type="subunit">
    <text evidence="20">Homodimer. Interacts with APBA1 (via PDZ domain); the interaction is direct and is required for association of KIF17 with the cargo that is to be transported. Interacts with IFT B complex components IFT52 and IFT57. Interacts with IFT70B. Interacts with PIWIL1. Interacts with TBATA.</text>
</comment>
<dbReference type="GO" id="GO:0008017">
    <property type="term" value="F:microtubule binding"/>
    <property type="evidence" value="ECO:0007669"/>
    <property type="project" value="InterPro"/>
</dbReference>
<evidence type="ECO:0000256" key="19">
    <source>
        <dbReference type="ARBA" id="ARBA00059114"/>
    </source>
</evidence>
<comment type="subcellular location">
    <subcellularLocation>
        <location evidence="2">Cytoplasm</location>
        <location evidence="2">Cytoskeleton</location>
    </subcellularLocation>
    <subcellularLocation>
        <location evidence="1 22">Endoplasmic reticulum membrane</location>
        <topology evidence="1 22">Single-pass type I membrane protein</topology>
    </subcellularLocation>
</comment>
<evidence type="ECO:0000256" key="18">
    <source>
        <dbReference type="ARBA" id="ARBA00046842"/>
    </source>
</evidence>
<evidence type="ECO:0000256" key="7">
    <source>
        <dbReference type="ARBA" id="ARBA00022692"/>
    </source>
</evidence>
<feature type="coiled-coil region" evidence="23">
    <location>
        <begin position="801"/>
        <end position="842"/>
    </location>
</feature>
<feature type="compositionally biased region" description="Pro residues" evidence="24">
    <location>
        <begin position="1037"/>
        <end position="1046"/>
    </location>
</feature>
<dbReference type="InParanoid" id="L9L563"/>
<dbReference type="Pfam" id="PF23358">
    <property type="entry name" value="OST48_MD"/>
    <property type="match status" value="1"/>
</dbReference>
<evidence type="ECO:0000256" key="2">
    <source>
        <dbReference type="ARBA" id="ARBA00004245"/>
    </source>
</evidence>
<evidence type="ECO:0000256" key="10">
    <source>
        <dbReference type="ARBA" id="ARBA00022824"/>
    </source>
</evidence>
<evidence type="ECO:0000259" key="25">
    <source>
        <dbReference type="PROSITE" id="PS50067"/>
    </source>
</evidence>
<dbReference type="Proteomes" id="UP000011518">
    <property type="component" value="Unassembled WGS sequence"/>
</dbReference>
<feature type="compositionally biased region" description="Low complexity" evidence="24">
    <location>
        <begin position="1019"/>
        <end position="1036"/>
    </location>
</feature>
<dbReference type="PROSITE" id="PS50067">
    <property type="entry name" value="KINESIN_MOTOR_2"/>
    <property type="match status" value="1"/>
</dbReference>
<keyword evidence="12 22" id="KW-1133">Transmembrane helix</keyword>
<dbReference type="Pfam" id="PF03345">
    <property type="entry name" value="OST48_N"/>
    <property type="match status" value="2"/>
</dbReference>
<dbReference type="SMART" id="SM00129">
    <property type="entry name" value="KISc"/>
    <property type="match status" value="1"/>
</dbReference>
<keyword evidence="9 21" id="KW-0547">Nucleotide-binding</keyword>
<dbReference type="PRINTS" id="PR00380">
    <property type="entry name" value="KINESINHEAVY"/>
</dbReference>
<dbReference type="STRING" id="246437.L9L563"/>
<evidence type="ECO:0000256" key="21">
    <source>
        <dbReference type="PROSITE-ProRule" id="PRU00283"/>
    </source>
</evidence>
<keyword evidence="8" id="KW-0493">Microtubule</keyword>
<comment type="similarity">
    <text evidence="21">Belongs to the TRAFAC class myosin-kinesin ATPase superfamily. Kinesin family.</text>
</comment>
<dbReference type="InterPro" id="IPR019821">
    <property type="entry name" value="Kinesin_motor_CS"/>
</dbReference>
<comment type="function">
    <text evidence="19">Dendrite-specific motor protein which, in association with the Apba1-containing complex (LIN-10-LIN-2-LIN-7 complex), transports vesicles containing N-methyl-D-aspartate (NMDA) receptor subunit NR2B along microtubules.</text>
</comment>
<feature type="region of interest" description="Disordered" evidence="24">
    <location>
        <begin position="506"/>
        <end position="576"/>
    </location>
</feature>
<keyword evidence="16" id="KW-0206">Cytoskeleton</keyword>
<evidence type="ECO:0000256" key="8">
    <source>
        <dbReference type="ARBA" id="ARBA00022701"/>
    </source>
</evidence>
<evidence type="ECO:0000256" key="23">
    <source>
        <dbReference type="SAM" id="Coils"/>
    </source>
</evidence>
<dbReference type="InterPro" id="IPR036961">
    <property type="entry name" value="Kinesin_motor_dom_sf"/>
</dbReference>
<reference evidence="27" key="2">
    <citation type="journal article" date="2013" name="Nat. Commun.">
        <title>Genome of the Chinese tree shrew.</title>
        <authorList>
            <person name="Fan Y."/>
            <person name="Huang Z.Y."/>
            <person name="Cao C.C."/>
            <person name="Chen C.S."/>
            <person name="Chen Y.X."/>
            <person name="Fan D.D."/>
            <person name="He J."/>
            <person name="Hou H.L."/>
            <person name="Hu L."/>
            <person name="Hu X.T."/>
            <person name="Jiang X.T."/>
            <person name="Lai R."/>
            <person name="Lang Y.S."/>
            <person name="Liang B."/>
            <person name="Liao S.G."/>
            <person name="Mu D."/>
            <person name="Ma Y.Y."/>
            <person name="Niu Y.Y."/>
            <person name="Sun X.Q."/>
            <person name="Xia J.Q."/>
            <person name="Xiao J."/>
            <person name="Xiong Z.Q."/>
            <person name="Xu L."/>
            <person name="Yang L."/>
            <person name="Zhang Y."/>
            <person name="Zhao W."/>
            <person name="Zhao X.D."/>
            <person name="Zheng Y.T."/>
            <person name="Zhou J.M."/>
            <person name="Zhu Y.B."/>
            <person name="Zhang G.J."/>
            <person name="Wang J."/>
            <person name="Yao Y.G."/>
        </authorList>
    </citation>
    <scope>NUCLEOTIDE SEQUENCE [LARGE SCALE GENOMIC DNA]</scope>
</reference>
<reference evidence="27" key="1">
    <citation type="submission" date="2012-07" db="EMBL/GenBank/DDBJ databases">
        <title>Genome of the Chinese tree shrew, a rising model animal genetically related to primates.</title>
        <authorList>
            <person name="Zhang G."/>
            <person name="Fan Y."/>
            <person name="Yao Y."/>
            <person name="Huang Z."/>
        </authorList>
    </citation>
    <scope>NUCLEOTIDE SEQUENCE [LARGE SCALE GENOMIC DNA]</scope>
</reference>
<comment type="function">
    <text evidence="17">Subunit of the oligosaccharyl transferase (OST) complex that catalyzes the initial transfer of a defined glycan (Glc(3)Man(9)GlcNAc(2) in eukaryotes) from the lipid carrier dolichol-pyrophosphate to an asparagine residue within an Asn-X-Ser/Thr consensus motif in nascent polypeptide chains, the first step in protein N-glycosylation. N-glycosylation occurs cotranslationally and the complex associates with the Sec61 complex at the channel-forming translocon complex that mediates protein translocation across the endoplasmic reticulum (ER). All subunits are required for a maximal enzyme activity. Required for the assembly of both SST3A- and SS3B-containing OST complexes.</text>
</comment>
<evidence type="ECO:0000256" key="20">
    <source>
        <dbReference type="ARBA" id="ARBA00062719"/>
    </source>
</evidence>
<evidence type="ECO:0000256" key="16">
    <source>
        <dbReference type="ARBA" id="ARBA00023212"/>
    </source>
</evidence>
<keyword evidence="6" id="KW-0963">Cytoplasm</keyword>
<dbReference type="InterPro" id="IPR005013">
    <property type="entry name" value="DDOST_48_kDa_subunit"/>
</dbReference>
<dbReference type="InterPro" id="IPR055459">
    <property type="entry name" value="OST48_MD"/>
</dbReference>
<feature type="region of interest" description="Disordered" evidence="24">
    <location>
        <begin position="1061"/>
        <end position="1083"/>
    </location>
</feature>
<dbReference type="GO" id="GO:0007018">
    <property type="term" value="P:microtubule-based movement"/>
    <property type="evidence" value="ECO:0007669"/>
    <property type="project" value="InterPro"/>
</dbReference>
<feature type="region of interest" description="Disordered" evidence="24">
    <location>
        <begin position="1012"/>
        <end position="1046"/>
    </location>
</feature>
<dbReference type="GO" id="GO:0003777">
    <property type="term" value="F:microtubule motor activity"/>
    <property type="evidence" value="ECO:0007669"/>
    <property type="project" value="InterPro"/>
</dbReference>
<evidence type="ECO:0000313" key="27">
    <source>
        <dbReference type="Proteomes" id="UP000011518"/>
    </source>
</evidence>
<feature type="binding site" evidence="21">
    <location>
        <begin position="91"/>
        <end position="98"/>
    </location>
    <ligand>
        <name>ATP</name>
        <dbReference type="ChEBI" id="CHEBI:30616"/>
    </ligand>
</feature>
<evidence type="ECO:0000256" key="13">
    <source>
        <dbReference type="ARBA" id="ARBA00023054"/>
    </source>
</evidence>